<evidence type="ECO:0000313" key="3">
    <source>
        <dbReference type="EMBL" id="KAJ0196351.1"/>
    </source>
</evidence>
<dbReference type="GO" id="GO:0003676">
    <property type="term" value="F:nucleic acid binding"/>
    <property type="evidence" value="ECO:0007669"/>
    <property type="project" value="InterPro"/>
</dbReference>
<dbReference type="InterPro" id="IPR035979">
    <property type="entry name" value="RBD_domain_sf"/>
</dbReference>
<feature type="compositionally biased region" description="Polar residues" evidence="1">
    <location>
        <begin position="429"/>
        <end position="439"/>
    </location>
</feature>
<dbReference type="CDD" id="cd01650">
    <property type="entry name" value="RT_nLTR_like"/>
    <property type="match status" value="1"/>
</dbReference>
<gene>
    <name evidence="3" type="ORF">LSAT_V11C700379420</name>
</gene>
<dbReference type="PROSITE" id="PS50878">
    <property type="entry name" value="RT_POL"/>
    <property type="match status" value="1"/>
</dbReference>
<dbReference type="GO" id="GO:0003824">
    <property type="term" value="F:catalytic activity"/>
    <property type="evidence" value="ECO:0007669"/>
    <property type="project" value="InterPro"/>
</dbReference>
<feature type="domain" description="Reverse transcriptase" evidence="2">
    <location>
        <begin position="963"/>
        <end position="1241"/>
    </location>
</feature>
<sequence length="1393" mass="158783">MDSGDWTEVRQRRRRRRQEDHIAARNMATSFFFQNFPEDWDEKALWKRNIKNKRFGFARFIRIENISDFKRKLNGIWIGSYKLRVNIARFQRKSPANPRPPPSLNVHRQTKQPFVSLHHQPYQPNIQYAQTSTKSYAEAVAGDKPPKATTKPIRMTSYEETREFMKRALVGEVENFQALMNVRAFIKVEECPTVVMRYLGGMKMLVEFESEADKTKFLVEGRQIWKPWFKTMYNWNPKENFNVRLSSIMIFGVPQHAWCEEAFSVIARNWGTVIIPEECATDNPNIAFGRVWILTSHPGLINQTITIFVDESLYSITVLEDLLESTRLRPVVASNEFALSPKWIENSNWEDHHELSDEDYEEEGEINSNEDEDFVCTPVHGTPRYPRSPDVARVEYEETVNHMGNFTPQTLQNPGKHHNTPSLEEEAQSKSPQGPAQEGSTILISPRQKTPLIINQIDLNSAPVSSNNAIPLLSQNHCDSQNSQQIGSSKENSNTDEEVSQTVEIGEKIGFQETKTVEFKGCLDRSIWGNSNFQCEVSDPVGLFGGIATIWNPNIFRLSEAISRNGYLLTKGEWIPSKAEYIFLNVYTSNDPGCRKLLWVELENILSSHSNSRWVIFGDFNEVRSESERLGSSFYASSANQFNNFISSAGLIDLQMGGRRFTYMSSNGGKHSKLDRFLVSYNTTSDWPQLQVTVLPRLYSDHCPILLSSPICDFGPSPFRFFNLWLQDESLDNVVEAGWTYDPTTRFFSSLSPLSIVAGKMKNTKDKIKSWRKTKNEEVNMKRKDLIEKIDKIDLEAESGVNNPNSMETRKHLHKELMEIESKRISDIKQKARCKWALEGDENSGFYHGLVNKNLRSQRISGININGFWTTNPVEVKEEAVKHFSTKFKETKPSRPTFTSLKFKKLSIETSLELEAPISFAEVRSAVWLCGSDKSPGPDGFTFEFIKKYWEVIGGDIYMAVKNYERSGIIDKGCNSSFITLVPKTNDPNTFDDYRPISLIGSLYKIISKVLAEQMKKVISLVISDTQSAFIKDRYILDRPLIVNEVISWLRKSKTKAFLLKVDFEKAFDCLNWGYLDSVMEQMEFGGKGRSWIRGCLSSARASVIINGSATKEFNMERGIRQGDPLFPFLFILAAEGLNVAMEEVVEQRIFKGISLPRSGPILSHLQYADDVIFLGSWSNSNAKNLIRILCCFELSSGLRINMSKSKIYGLGVNNLEIEILARSIYCSVGCIPFTYLGMPVGAAMSRVSQWSTLINKFQARLSKWKASSFSFGVRLTLCKAVLGSLGTYLFSLYKAPVKIINTLENYRRRFFWGGSTDKNKMSWMAWDKVLASVVDGGLGVGSLKAQNLALLGKWWWRFKSNKKELWKDVITAIYGKEGGFNAPSRAKRKGFC</sequence>
<feature type="compositionally biased region" description="Polar residues" evidence="1">
    <location>
        <begin position="404"/>
        <end position="413"/>
    </location>
</feature>
<proteinExistence type="predicted"/>
<dbReference type="InterPro" id="IPR000477">
    <property type="entry name" value="RT_dom"/>
</dbReference>
<dbReference type="PANTHER" id="PTHR33116">
    <property type="entry name" value="REVERSE TRANSCRIPTASE ZINC-BINDING DOMAIN-CONTAINING PROTEIN-RELATED-RELATED"/>
    <property type="match status" value="1"/>
</dbReference>
<organism evidence="3 4">
    <name type="scientific">Lactuca sativa</name>
    <name type="common">Garden lettuce</name>
    <dbReference type="NCBI Taxonomy" id="4236"/>
    <lineage>
        <taxon>Eukaryota</taxon>
        <taxon>Viridiplantae</taxon>
        <taxon>Streptophyta</taxon>
        <taxon>Embryophyta</taxon>
        <taxon>Tracheophyta</taxon>
        <taxon>Spermatophyta</taxon>
        <taxon>Magnoliopsida</taxon>
        <taxon>eudicotyledons</taxon>
        <taxon>Gunneridae</taxon>
        <taxon>Pentapetalae</taxon>
        <taxon>asterids</taxon>
        <taxon>campanulids</taxon>
        <taxon>Asterales</taxon>
        <taxon>Asteraceae</taxon>
        <taxon>Cichorioideae</taxon>
        <taxon>Cichorieae</taxon>
        <taxon>Lactucinae</taxon>
        <taxon>Lactuca</taxon>
    </lineage>
</organism>
<name>A0A9R1UYW0_LACSA</name>
<dbReference type="Pfam" id="PF00078">
    <property type="entry name" value="RVT_1"/>
    <property type="match status" value="1"/>
</dbReference>
<dbReference type="EMBL" id="NBSK02000007">
    <property type="protein sequence ID" value="KAJ0196351.1"/>
    <property type="molecule type" value="Genomic_DNA"/>
</dbReference>
<dbReference type="Pfam" id="PF14529">
    <property type="entry name" value="Exo_endo_phos_2"/>
    <property type="match status" value="1"/>
</dbReference>
<comment type="caution">
    <text evidence="3">The sequence shown here is derived from an EMBL/GenBank/DDBJ whole genome shotgun (WGS) entry which is preliminary data.</text>
</comment>
<evidence type="ECO:0000313" key="4">
    <source>
        <dbReference type="Proteomes" id="UP000235145"/>
    </source>
</evidence>
<dbReference type="InterPro" id="IPR036691">
    <property type="entry name" value="Endo/exonu/phosph_ase_sf"/>
</dbReference>
<dbReference type="Gene3D" id="3.60.10.10">
    <property type="entry name" value="Endonuclease/exonuclease/phosphatase"/>
    <property type="match status" value="1"/>
</dbReference>
<evidence type="ECO:0000256" key="1">
    <source>
        <dbReference type="SAM" id="MobiDB-lite"/>
    </source>
</evidence>
<dbReference type="PANTHER" id="PTHR33116:SF79">
    <property type="entry name" value="REVERSE TRANSCRIPTASE DOMAIN, ZINC FINGER, CCHC-TYPE-RELATED"/>
    <property type="match status" value="1"/>
</dbReference>
<dbReference type="SUPFAM" id="SSF54928">
    <property type="entry name" value="RNA-binding domain, RBD"/>
    <property type="match status" value="1"/>
</dbReference>
<evidence type="ECO:0000259" key="2">
    <source>
        <dbReference type="PROSITE" id="PS50878"/>
    </source>
</evidence>
<feature type="region of interest" description="Disordered" evidence="1">
    <location>
        <begin position="468"/>
        <end position="500"/>
    </location>
</feature>
<reference evidence="3 4" key="1">
    <citation type="journal article" date="2017" name="Nat. Commun.">
        <title>Genome assembly with in vitro proximity ligation data and whole-genome triplication in lettuce.</title>
        <authorList>
            <person name="Reyes-Chin-Wo S."/>
            <person name="Wang Z."/>
            <person name="Yang X."/>
            <person name="Kozik A."/>
            <person name="Arikit S."/>
            <person name="Song C."/>
            <person name="Xia L."/>
            <person name="Froenicke L."/>
            <person name="Lavelle D.O."/>
            <person name="Truco M.J."/>
            <person name="Xia R."/>
            <person name="Zhu S."/>
            <person name="Xu C."/>
            <person name="Xu H."/>
            <person name="Xu X."/>
            <person name="Cox K."/>
            <person name="Korf I."/>
            <person name="Meyers B.C."/>
            <person name="Michelmore R.W."/>
        </authorList>
    </citation>
    <scope>NUCLEOTIDE SEQUENCE [LARGE SCALE GENOMIC DNA]</scope>
    <source>
        <strain evidence="4">cv. Salinas</strain>
        <tissue evidence="3">Seedlings</tissue>
    </source>
</reference>
<dbReference type="InterPro" id="IPR005135">
    <property type="entry name" value="Endo/exonuclease/phosphatase"/>
</dbReference>
<dbReference type="CDD" id="cd00590">
    <property type="entry name" value="RRM_SF"/>
    <property type="match status" value="1"/>
</dbReference>
<keyword evidence="4" id="KW-1185">Reference proteome</keyword>
<feature type="compositionally biased region" description="Polar residues" evidence="1">
    <location>
        <begin position="468"/>
        <end position="492"/>
    </location>
</feature>
<dbReference type="Proteomes" id="UP000235145">
    <property type="component" value="Unassembled WGS sequence"/>
</dbReference>
<feature type="region of interest" description="Disordered" evidence="1">
    <location>
        <begin position="404"/>
        <end position="439"/>
    </location>
</feature>
<protein>
    <recommendedName>
        <fullName evidence="2">Reverse transcriptase domain-containing protein</fullName>
    </recommendedName>
</protein>
<dbReference type="SUPFAM" id="SSF56219">
    <property type="entry name" value="DNase I-like"/>
    <property type="match status" value="1"/>
</dbReference>
<accession>A0A9R1UYW0</accession>